<dbReference type="Proteomes" id="UP000245119">
    <property type="component" value="Linkage Group LG11"/>
</dbReference>
<dbReference type="EMBL" id="PZQS01000011">
    <property type="protein sequence ID" value="PVD21999.1"/>
    <property type="molecule type" value="Genomic_DNA"/>
</dbReference>
<proteinExistence type="predicted"/>
<dbReference type="InterPro" id="IPR008775">
    <property type="entry name" value="Phytyl_CoA_dOase-like"/>
</dbReference>
<evidence type="ECO:0000313" key="3">
    <source>
        <dbReference type="Proteomes" id="UP000245119"/>
    </source>
</evidence>
<evidence type="ECO:0000256" key="1">
    <source>
        <dbReference type="ARBA" id="ARBA00001962"/>
    </source>
</evidence>
<comment type="cofactor">
    <cofactor evidence="1">
        <name>Fe cation</name>
        <dbReference type="ChEBI" id="CHEBI:24875"/>
    </cofactor>
</comment>
<dbReference type="SUPFAM" id="SSF51197">
    <property type="entry name" value="Clavaminate synthase-like"/>
    <property type="match status" value="1"/>
</dbReference>
<dbReference type="PANTHER" id="PTHR20883:SF14">
    <property type="entry name" value="PHYTANOYL-COA DIOXYGENASE"/>
    <property type="match status" value="1"/>
</dbReference>
<accession>A0A2T7NLF6</accession>
<sequence length="377" mass="43656">MFPELGDVTAVQLQLQLQRGRQHPRGPTRRRLLKHLANAICRCVFKCSCAVVKEMQGYIVVRNFFTPEELEPCRRDIEVMVEELAQKLYKAGKVKNLYKEYGLFQRLTKLEEEFKGANILMFKYQQIPASFRALWSNERLLNLLEQILGPEIAGHPTWNLRTKTPFSEAVNIPWHQDSAYMSNESYDHLIATAWIPFLDAIPENGCMQMAKNGHKSGKVAVHTCCQGPTWYVMLDEQDMKDSLGVDLEEDIHVEPVEYGGFILFHNLTPHRSLPNVSNDVRWSVDLRWQSPRDNFGFYGIQKGILMRTPDLPDLKPDWEDFLKVDRKAVWQKRHMKDEGIDPDFDTRVTGPWIGKWEIVNHNEHTRAFVPAPPTAQA</sequence>
<dbReference type="AlphaFoldDB" id="A0A2T7NLF6"/>
<dbReference type="Gene3D" id="2.60.120.620">
    <property type="entry name" value="q2cbj1_9rhob like domain"/>
    <property type="match status" value="1"/>
</dbReference>
<evidence type="ECO:0008006" key="4">
    <source>
        <dbReference type="Google" id="ProtNLM"/>
    </source>
</evidence>
<comment type="caution">
    <text evidence="2">The sequence shown here is derived from an EMBL/GenBank/DDBJ whole genome shotgun (WGS) entry which is preliminary data.</text>
</comment>
<name>A0A2T7NLF6_POMCA</name>
<dbReference type="Pfam" id="PF05721">
    <property type="entry name" value="PhyH"/>
    <property type="match status" value="1"/>
</dbReference>
<dbReference type="OrthoDB" id="445007at2759"/>
<organism evidence="2 3">
    <name type="scientific">Pomacea canaliculata</name>
    <name type="common">Golden apple snail</name>
    <dbReference type="NCBI Taxonomy" id="400727"/>
    <lineage>
        <taxon>Eukaryota</taxon>
        <taxon>Metazoa</taxon>
        <taxon>Spiralia</taxon>
        <taxon>Lophotrochozoa</taxon>
        <taxon>Mollusca</taxon>
        <taxon>Gastropoda</taxon>
        <taxon>Caenogastropoda</taxon>
        <taxon>Architaenioglossa</taxon>
        <taxon>Ampullarioidea</taxon>
        <taxon>Ampullariidae</taxon>
        <taxon>Pomacea</taxon>
    </lineage>
</organism>
<dbReference type="STRING" id="400727.A0A2T7NLF6"/>
<gene>
    <name evidence="2" type="ORF">C0Q70_17802</name>
</gene>
<dbReference type="PANTHER" id="PTHR20883">
    <property type="entry name" value="PHYTANOYL-COA DIOXYGENASE DOMAIN CONTAINING 1"/>
    <property type="match status" value="1"/>
</dbReference>
<keyword evidence="3" id="KW-1185">Reference proteome</keyword>
<protein>
    <recommendedName>
        <fullName evidence="4">Fe2OG dioxygenase domain-containing protein</fullName>
    </recommendedName>
</protein>
<reference evidence="2 3" key="1">
    <citation type="submission" date="2018-04" db="EMBL/GenBank/DDBJ databases">
        <title>The genome of golden apple snail Pomacea canaliculata provides insight into stress tolerance and invasive adaptation.</title>
        <authorList>
            <person name="Liu C."/>
            <person name="Liu B."/>
            <person name="Ren Y."/>
            <person name="Zhang Y."/>
            <person name="Wang H."/>
            <person name="Li S."/>
            <person name="Jiang F."/>
            <person name="Yin L."/>
            <person name="Zhang G."/>
            <person name="Qian W."/>
            <person name="Fan W."/>
        </authorList>
    </citation>
    <scope>NUCLEOTIDE SEQUENCE [LARGE SCALE GENOMIC DNA]</scope>
    <source>
        <strain evidence="2">SZHN2017</strain>
        <tissue evidence="2">Muscle</tissue>
    </source>
</reference>
<evidence type="ECO:0000313" key="2">
    <source>
        <dbReference type="EMBL" id="PVD21999.1"/>
    </source>
</evidence>